<feature type="transmembrane region" description="Helical" evidence="9">
    <location>
        <begin position="443"/>
        <end position="464"/>
    </location>
</feature>
<dbReference type="OrthoDB" id="330047at2759"/>
<keyword evidence="11" id="KW-1185">Reference proteome</keyword>
<reference evidence="10 11" key="1">
    <citation type="submission" date="2017-09" db="EMBL/GenBank/DDBJ databases">
        <title>Genome sequencing of Besnoitia besnoiti strain Bb-Ger1.</title>
        <authorList>
            <person name="Schares G."/>
            <person name="Venepally P."/>
            <person name="Lorenzi H.A."/>
        </authorList>
    </citation>
    <scope>NUCLEOTIDE SEQUENCE [LARGE SCALE GENOMIC DNA]</scope>
    <source>
        <strain evidence="10 11">Bb-Ger1</strain>
    </source>
</reference>
<comment type="caution">
    <text evidence="10">The sequence shown here is derived from an EMBL/GenBank/DDBJ whole genome shotgun (WGS) entry which is preliminary data.</text>
</comment>
<evidence type="ECO:0000256" key="8">
    <source>
        <dbReference type="SAM" id="MobiDB-lite"/>
    </source>
</evidence>
<feature type="transmembrane region" description="Helical" evidence="9">
    <location>
        <begin position="503"/>
        <end position="527"/>
    </location>
</feature>
<dbReference type="RefSeq" id="XP_029222770.1">
    <property type="nucleotide sequence ID" value="XM_029359857.1"/>
</dbReference>
<protein>
    <recommendedName>
        <fullName evidence="12">Transporter, major facilitator family protein</fullName>
    </recommendedName>
</protein>
<dbReference type="SUPFAM" id="SSF103473">
    <property type="entry name" value="MFS general substrate transporter"/>
    <property type="match status" value="2"/>
</dbReference>
<feature type="transmembrane region" description="Helical" evidence="9">
    <location>
        <begin position="131"/>
        <end position="149"/>
    </location>
</feature>
<evidence type="ECO:0000256" key="2">
    <source>
        <dbReference type="ARBA" id="ARBA00006595"/>
    </source>
</evidence>
<feature type="region of interest" description="Disordered" evidence="8">
    <location>
        <begin position="262"/>
        <end position="287"/>
    </location>
</feature>
<keyword evidence="5" id="KW-0029">Amino-acid transport</keyword>
<accession>A0A2A9MPU2</accession>
<evidence type="ECO:0008006" key="12">
    <source>
        <dbReference type="Google" id="ProtNLM"/>
    </source>
</evidence>
<dbReference type="GO" id="GO:0016020">
    <property type="term" value="C:membrane"/>
    <property type="evidence" value="ECO:0007669"/>
    <property type="project" value="UniProtKB-SubCell"/>
</dbReference>
<dbReference type="GO" id="GO:0006865">
    <property type="term" value="P:amino acid transport"/>
    <property type="evidence" value="ECO:0007669"/>
    <property type="project" value="UniProtKB-KW"/>
</dbReference>
<keyword evidence="3" id="KW-0813">Transport</keyword>
<feature type="transmembrane region" description="Helical" evidence="9">
    <location>
        <begin position="388"/>
        <end position="407"/>
    </location>
</feature>
<dbReference type="EMBL" id="NWUJ01000001">
    <property type="protein sequence ID" value="PFH38761.1"/>
    <property type="molecule type" value="Genomic_DNA"/>
</dbReference>
<dbReference type="AlphaFoldDB" id="A0A2A9MPU2"/>
<feature type="transmembrane region" description="Helical" evidence="9">
    <location>
        <begin position="476"/>
        <end position="497"/>
    </location>
</feature>
<comment type="subcellular location">
    <subcellularLocation>
        <location evidence="1">Membrane</location>
        <topology evidence="1">Multi-pass membrane protein</topology>
    </subcellularLocation>
</comment>
<evidence type="ECO:0000256" key="7">
    <source>
        <dbReference type="ARBA" id="ARBA00023136"/>
    </source>
</evidence>
<dbReference type="Gene3D" id="1.20.1250.20">
    <property type="entry name" value="MFS general substrate transporter like domains"/>
    <property type="match status" value="1"/>
</dbReference>
<comment type="similarity">
    <text evidence="2">Belongs to the SLC43A transporter (TC 2.A.1.44) family.</text>
</comment>
<name>A0A2A9MPU2_BESBE</name>
<evidence type="ECO:0000256" key="1">
    <source>
        <dbReference type="ARBA" id="ARBA00004141"/>
    </source>
</evidence>
<feature type="transmembrane region" description="Helical" evidence="9">
    <location>
        <begin position="188"/>
        <end position="211"/>
    </location>
</feature>
<evidence type="ECO:0000256" key="9">
    <source>
        <dbReference type="SAM" id="Phobius"/>
    </source>
</evidence>
<evidence type="ECO:0000256" key="6">
    <source>
        <dbReference type="ARBA" id="ARBA00022989"/>
    </source>
</evidence>
<dbReference type="VEuPathDB" id="ToxoDB:BESB_011030"/>
<feature type="transmembrane region" description="Helical" evidence="9">
    <location>
        <begin position="223"/>
        <end position="242"/>
    </location>
</feature>
<evidence type="ECO:0000313" key="11">
    <source>
        <dbReference type="Proteomes" id="UP000224006"/>
    </source>
</evidence>
<organism evidence="10 11">
    <name type="scientific">Besnoitia besnoiti</name>
    <name type="common">Apicomplexan protozoan</name>
    <dbReference type="NCBI Taxonomy" id="94643"/>
    <lineage>
        <taxon>Eukaryota</taxon>
        <taxon>Sar</taxon>
        <taxon>Alveolata</taxon>
        <taxon>Apicomplexa</taxon>
        <taxon>Conoidasida</taxon>
        <taxon>Coccidia</taxon>
        <taxon>Eucoccidiorida</taxon>
        <taxon>Eimeriorina</taxon>
        <taxon>Sarcocystidae</taxon>
        <taxon>Besnoitia</taxon>
    </lineage>
</organism>
<dbReference type="Proteomes" id="UP000224006">
    <property type="component" value="Chromosome I"/>
</dbReference>
<keyword evidence="7 9" id="KW-0472">Membrane</keyword>
<feature type="transmembrane region" description="Helical" evidence="9">
    <location>
        <begin position="161"/>
        <end position="181"/>
    </location>
</feature>
<evidence type="ECO:0000256" key="5">
    <source>
        <dbReference type="ARBA" id="ARBA00022970"/>
    </source>
</evidence>
<dbReference type="InterPro" id="IPR052599">
    <property type="entry name" value="SLC43A_AATransporter"/>
</dbReference>
<keyword evidence="6 9" id="KW-1133">Transmembrane helix</keyword>
<evidence type="ECO:0000256" key="4">
    <source>
        <dbReference type="ARBA" id="ARBA00022692"/>
    </source>
</evidence>
<gene>
    <name evidence="10" type="ORF">BESB_011030</name>
</gene>
<dbReference type="PANTHER" id="PTHR20772:SF2">
    <property type="entry name" value="PROTEIN FMP42"/>
    <property type="match status" value="1"/>
</dbReference>
<dbReference type="KEGG" id="bbes:BESB_011030"/>
<dbReference type="InterPro" id="IPR036259">
    <property type="entry name" value="MFS_trans_sf"/>
</dbReference>
<keyword evidence="4 9" id="KW-0812">Transmembrane</keyword>
<proteinExistence type="inferred from homology"/>
<dbReference type="PANTHER" id="PTHR20772">
    <property type="entry name" value="PROTEIN FMP42"/>
    <property type="match status" value="1"/>
</dbReference>
<dbReference type="GeneID" id="40306165"/>
<evidence type="ECO:0000313" key="10">
    <source>
        <dbReference type="EMBL" id="PFH38761.1"/>
    </source>
</evidence>
<feature type="transmembrane region" description="Helical" evidence="9">
    <location>
        <begin position="414"/>
        <end position="437"/>
    </location>
</feature>
<feature type="transmembrane region" description="Helical" evidence="9">
    <location>
        <begin position="348"/>
        <end position="368"/>
    </location>
</feature>
<sequence>MAEQQEQGNPVVYSGEARAAESNMGWEALCHSQDTPFRLSRSFLLCSFCLYAACTGPIHLNCMPLTDIYYVEGYFRGKCSPTEVDLSKPAREPKCEAEEVAVQGWCTNAIVSEICWSWLSGLLLDHLGPKATAMIGSASLLVVSLAVGASRHLQTSKWPSIIVGCSLSMAFLPSLTIANLFPTARNSVIGLLTLARFLSAAATLVLRSVYLEGRHREDTRTTAYTYVALCVGGCVFIAALFFPLQKWQRARAIAQLRKNASSSAGVHPPSSCHYSGGPGTGRPGADASKRLPRKIIPQWHGIFHTRSSAPMKVTDSLDAAILKQDIVQSIQRGTTDGAFLSLRDWRAFLAEVSSLVFAFLCVFGMLVLSSAQCFRAAEMHIIPQAYRAGEYVALLAALPLPFIGLLADRRGITVAMGFVAVLELFALAFTVIPGFPAVGVCQYFASIMMKVASSFCISQIYCYVLQSFQEAHMGKLIGLASFLAALPLLVVNSVFPTVFHVEFFHAILTCIGMAAGGLVVLSGIVVVRRRKAAKILERIRPEWQSEWIV</sequence>
<evidence type="ECO:0000256" key="3">
    <source>
        <dbReference type="ARBA" id="ARBA00022448"/>
    </source>
</evidence>